<evidence type="ECO:0000313" key="3">
    <source>
        <dbReference type="EMBL" id="CAF3718247.1"/>
    </source>
</evidence>
<proteinExistence type="predicted"/>
<feature type="region of interest" description="Disordered" evidence="1">
    <location>
        <begin position="84"/>
        <end position="106"/>
    </location>
</feature>
<gene>
    <name evidence="3" type="ORF">JBS370_LOCUS10621</name>
    <name evidence="2" type="ORF">ZHD862_LOCUS5827</name>
</gene>
<sequence>MFQQPFYPHQPGFPNNRGPTNHFMPSRPFFYRPNGSVINQSTHNFNFTRDFERFPMPHHGFTSVPSGNYPPFYDFNNQQFEQQRWRQNMARPSQQQQQQQQHRRTPAFHFQDQSTSYFMTDPIVTNDDRLTIQLTKVHIGPNGDQQRVFVEQEFSNEKELNKFVRNLRHNFEKTFNNRSSDHNSINSDESNCTDSKKSGVIVIEEPDEEPKVYQQQVYNANIETKKATSSIITPPMSPPMESVPPPKLEDHSQPSKRERRRTKHMSPSTSQMSSSSTTRSRRRHKNKMKYRRQQIDNREEPKLSHPFPMSSFSRQFQSTPIPSSFQQRFYPRDNSFRMKTPFTIPTNPNPNPQWRFNQHGNPKTRSRSYVPPMNDHFPPPPPTPSRFHNPIDPFFQSIHSSKFSHHRHKDSHVPSSPTKAHRSQRRQSYHPTTIAENHVYPHNEQQQPRVQRTKSECQNFQQQQQKSQSTTNFPNFSPLQQPPIIQRHFTPFRSPPVIPPSVNTTVPLFYPNQRRQFGHMQTPLHLINTFRLSTNRF</sequence>
<evidence type="ECO:0000313" key="4">
    <source>
        <dbReference type="Proteomes" id="UP000663836"/>
    </source>
</evidence>
<feature type="compositionally biased region" description="Low complexity" evidence="1">
    <location>
        <begin position="266"/>
        <end position="278"/>
    </location>
</feature>
<feature type="compositionally biased region" description="Polar residues" evidence="1">
    <location>
        <begin position="354"/>
        <end position="363"/>
    </location>
</feature>
<feature type="region of interest" description="Disordered" evidence="1">
    <location>
        <begin position="401"/>
        <end position="482"/>
    </location>
</feature>
<dbReference type="Proteomes" id="UP000663864">
    <property type="component" value="Unassembled WGS sequence"/>
</dbReference>
<dbReference type="EMBL" id="CAJNOT010000157">
    <property type="protein sequence ID" value="CAF0869912.1"/>
    <property type="molecule type" value="Genomic_DNA"/>
</dbReference>
<name>A0A818VZ16_9BILA</name>
<feature type="compositionally biased region" description="Pro residues" evidence="1">
    <location>
        <begin position="235"/>
        <end position="246"/>
    </location>
</feature>
<feature type="compositionally biased region" description="Polar residues" evidence="1">
    <location>
        <begin position="84"/>
        <end position="93"/>
    </location>
</feature>
<feature type="compositionally biased region" description="Basic and acidic residues" evidence="1">
    <location>
        <begin position="293"/>
        <end position="303"/>
    </location>
</feature>
<feature type="compositionally biased region" description="Polar residues" evidence="1">
    <location>
        <begin position="310"/>
        <end position="327"/>
    </location>
</feature>
<dbReference type="Proteomes" id="UP000663836">
    <property type="component" value="Unassembled WGS sequence"/>
</dbReference>
<feature type="compositionally biased region" description="Low complexity" evidence="1">
    <location>
        <begin position="458"/>
        <end position="473"/>
    </location>
</feature>
<reference evidence="3" key="1">
    <citation type="submission" date="2021-02" db="EMBL/GenBank/DDBJ databases">
        <authorList>
            <person name="Nowell W R."/>
        </authorList>
    </citation>
    <scope>NUCLEOTIDE SEQUENCE</scope>
</reference>
<comment type="caution">
    <text evidence="3">The sequence shown here is derived from an EMBL/GenBank/DDBJ whole genome shotgun (WGS) entry which is preliminary data.</text>
</comment>
<dbReference type="AlphaFoldDB" id="A0A818VZ16"/>
<accession>A0A818VZ16</accession>
<protein>
    <submittedName>
        <fullName evidence="3">Uncharacterized protein</fullName>
    </submittedName>
</protein>
<feature type="compositionally biased region" description="Basic residues" evidence="1">
    <location>
        <begin position="279"/>
        <end position="292"/>
    </location>
</feature>
<feature type="region of interest" description="Disordered" evidence="1">
    <location>
        <begin position="1"/>
        <end position="21"/>
    </location>
</feature>
<dbReference type="EMBL" id="CAJOBD010000779">
    <property type="protein sequence ID" value="CAF3718247.1"/>
    <property type="molecule type" value="Genomic_DNA"/>
</dbReference>
<feature type="compositionally biased region" description="Basic and acidic residues" evidence="1">
    <location>
        <begin position="247"/>
        <end position="256"/>
    </location>
</feature>
<evidence type="ECO:0000313" key="2">
    <source>
        <dbReference type="EMBL" id="CAF0869912.1"/>
    </source>
</evidence>
<organism evidence="3 4">
    <name type="scientific">Rotaria sordida</name>
    <dbReference type="NCBI Taxonomy" id="392033"/>
    <lineage>
        <taxon>Eukaryota</taxon>
        <taxon>Metazoa</taxon>
        <taxon>Spiralia</taxon>
        <taxon>Gnathifera</taxon>
        <taxon>Rotifera</taxon>
        <taxon>Eurotatoria</taxon>
        <taxon>Bdelloidea</taxon>
        <taxon>Philodinida</taxon>
        <taxon>Philodinidae</taxon>
        <taxon>Rotaria</taxon>
    </lineage>
</organism>
<evidence type="ECO:0000256" key="1">
    <source>
        <dbReference type="SAM" id="MobiDB-lite"/>
    </source>
</evidence>
<feature type="compositionally biased region" description="Basic residues" evidence="1">
    <location>
        <begin position="419"/>
        <end position="428"/>
    </location>
</feature>
<feature type="region of interest" description="Disordered" evidence="1">
    <location>
        <begin position="226"/>
        <end position="366"/>
    </location>
</feature>